<keyword evidence="5" id="KW-0411">Iron-sulfur</keyword>
<keyword evidence="4" id="KW-0408">Iron</keyword>
<dbReference type="Proteomes" id="UP000010809">
    <property type="component" value="Chromosome"/>
</dbReference>
<dbReference type="EC" id="1.7.1.4" evidence="9"/>
<evidence type="ECO:0000256" key="1">
    <source>
        <dbReference type="ARBA" id="ARBA00022714"/>
    </source>
</evidence>
<dbReference type="RefSeq" id="WP_015259180.1">
    <property type="nucleotide sequence ID" value="NC_019902.2"/>
</dbReference>
<keyword evidence="1" id="KW-0001">2Fe-2S</keyword>
<gene>
    <name evidence="9" type="ordered locus">TVNIR_2419</name>
</gene>
<dbReference type="NCBIfam" id="TIGR02378">
    <property type="entry name" value="nirD_assim_sml"/>
    <property type="match status" value="1"/>
</dbReference>
<dbReference type="STRING" id="1255043.TVNIR_2419"/>
<evidence type="ECO:0000259" key="8">
    <source>
        <dbReference type="PROSITE" id="PS51296"/>
    </source>
</evidence>
<keyword evidence="6" id="KW-0534">Nitrate assimilation</keyword>
<evidence type="ECO:0000256" key="3">
    <source>
        <dbReference type="ARBA" id="ARBA00023002"/>
    </source>
</evidence>
<name>L0DYH7_THIND</name>
<keyword evidence="10" id="KW-1185">Reference proteome</keyword>
<dbReference type="CDD" id="cd03530">
    <property type="entry name" value="Rieske_NirD_small_Bacillus"/>
    <property type="match status" value="1"/>
</dbReference>
<dbReference type="PROSITE" id="PS51296">
    <property type="entry name" value="RIESKE"/>
    <property type="match status" value="1"/>
</dbReference>
<evidence type="ECO:0000313" key="10">
    <source>
        <dbReference type="Proteomes" id="UP000010809"/>
    </source>
</evidence>
<evidence type="ECO:0000313" key="9">
    <source>
        <dbReference type="EMBL" id="AGA34062.1"/>
    </source>
</evidence>
<dbReference type="GO" id="GO:0042128">
    <property type="term" value="P:nitrate assimilation"/>
    <property type="evidence" value="ECO:0007669"/>
    <property type="project" value="UniProtKB-KW"/>
</dbReference>
<dbReference type="AlphaFoldDB" id="L0DYH7"/>
<dbReference type="PANTHER" id="PTHR21496">
    <property type="entry name" value="FERREDOXIN-RELATED"/>
    <property type="match status" value="1"/>
</dbReference>
<dbReference type="PANTHER" id="PTHR21496:SF23">
    <property type="entry name" value="3-PHENYLPROPIONATE_CINNAMIC ACID DIOXYGENASE FERREDOXIN SUBUNIT"/>
    <property type="match status" value="1"/>
</dbReference>
<dbReference type="KEGG" id="tni:TVNIR_2419"/>
<reference evidence="9" key="1">
    <citation type="submission" date="2015-12" db="EMBL/GenBank/DDBJ databases">
        <authorList>
            <person name="Tikhonova T.V."/>
            <person name="Pavlov A.R."/>
            <person name="Beletsky A.V."/>
            <person name="Mardanov A.V."/>
            <person name="Sorokin D.Y."/>
            <person name="Ravin N.V."/>
            <person name="Popov V.O."/>
        </authorList>
    </citation>
    <scope>NUCLEOTIDE SEQUENCE</scope>
    <source>
        <strain evidence="9">DSM 14787</strain>
    </source>
</reference>
<dbReference type="OrthoDB" id="9769355at2"/>
<evidence type="ECO:0000256" key="6">
    <source>
        <dbReference type="ARBA" id="ARBA00023063"/>
    </source>
</evidence>
<sequence>MNWVKLGALETIPRLGARVVAGPNGDIAVFRTAADGVFALADRCPHKGGPLSQGIVHGERVTCPLHNWVIDLASGSATGPDTGCTGAYRVRVDQGQVWLDLDPVVSAPVHAAAADPEEAAEAGTQAPTPAQREAV</sequence>
<dbReference type="InterPro" id="IPR036922">
    <property type="entry name" value="Rieske_2Fe-2S_sf"/>
</dbReference>
<dbReference type="PATRIC" id="fig|1255043.3.peg.2441"/>
<dbReference type="EMBL" id="CP003989">
    <property type="protein sequence ID" value="AGA34062.1"/>
    <property type="molecule type" value="Genomic_DNA"/>
</dbReference>
<dbReference type="InterPro" id="IPR012748">
    <property type="entry name" value="Rieske-like_NirD"/>
</dbReference>
<feature type="domain" description="Rieske" evidence="8">
    <location>
        <begin position="3"/>
        <end position="99"/>
    </location>
</feature>
<dbReference type="Gene3D" id="2.102.10.10">
    <property type="entry name" value="Rieske [2Fe-2S] iron-sulphur domain"/>
    <property type="match status" value="1"/>
</dbReference>
<feature type="region of interest" description="Disordered" evidence="7">
    <location>
        <begin position="110"/>
        <end position="135"/>
    </location>
</feature>
<dbReference type="GO" id="GO:0046872">
    <property type="term" value="F:metal ion binding"/>
    <property type="evidence" value="ECO:0007669"/>
    <property type="project" value="UniProtKB-KW"/>
</dbReference>
<dbReference type="SUPFAM" id="SSF50022">
    <property type="entry name" value="ISP domain"/>
    <property type="match status" value="1"/>
</dbReference>
<evidence type="ECO:0000256" key="5">
    <source>
        <dbReference type="ARBA" id="ARBA00023014"/>
    </source>
</evidence>
<dbReference type="GO" id="GO:0008942">
    <property type="term" value="F:nitrite reductase [NAD(P)H] activity"/>
    <property type="evidence" value="ECO:0007669"/>
    <property type="project" value="UniProtKB-EC"/>
</dbReference>
<evidence type="ECO:0000256" key="2">
    <source>
        <dbReference type="ARBA" id="ARBA00022723"/>
    </source>
</evidence>
<dbReference type="eggNOG" id="COG2146">
    <property type="taxonomic scope" value="Bacteria"/>
</dbReference>
<organism evidence="9 10">
    <name type="scientific">Thioalkalivibrio nitratireducens (strain DSM 14787 / UNIQEM 213 / ALEN2)</name>
    <dbReference type="NCBI Taxonomy" id="1255043"/>
    <lineage>
        <taxon>Bacteria</taxon>
        <taxon>Pseudomonadati</taxon>
        <taxon>Pseudomonadota</taxon>
        <taxon>Gammaproteobacteria</taxon>
        <taxon>Chromatiales</taxon>
        <taxon>Ectothiorhodospiraceae</taxon>
        <taxon>Thioalkalivibrio</taxon>
    </lineage>
</organism>
<dbReference type="InterPro" id="IPR017941">
    <property type="entry name" value="Rieske_2Fe-2S"/>
</dbReference>
<accession>L0DYH7</accession>
<dbReference type="HOGENOM" id="CLU_055690_5_1_6"/>
<keyword evidence="3 9" id="KW-0560">Oxidoreductase</keyword>
<evidence type="ECO:0000256" key="7">
    <source>
        <dbReference type="SAM" id="MobiDB-lite"/>
    </source>
</evidence>
<protein>
    <submittedName>
        <fullName evidence="9">Nitrite reductase [NAD(P)H] small subunit</fullName>
        <ecNumber evidence="9">1.7.1.4</ecNumber>
    </submittedName>
</protein>
<proteinExistence type="predicted"/>
<dbReference type="Pfam" id="PF00355">
    <property type="entry name" value="Rieske"/>
    <property type="match status" value="1"/>
</dbReference>
<dbReference type="GO" id="GO:0051537">
    <property type="term" value="F:2 iron, 2 sulfur cluster binding"/>
    <property type="evidence" value="ECO:0007669"/>
    <property type="project" value="UniProtKB-KW"/>
</dbReference>
<evidence type="ECO:0000256" key="4">
    <source>
        <dbReference type="ARBA" id="ARBA00023004"/>
    </source>
</evidence>
<keyword evidence="2" id="KW-0479">Metal-binding</keyword>